<dbReference type="InterPro" id="IPR016181">
    <property type="entry name" value="Acyl_CoA_acyltransferase"/>
</dbReference>
<dbReference type="InterPro" id="IPR000182">
    <property type="entry name" value="GNAT_dom"/>
</dbReference>
<proteinExistence type="predicted"/>
<sequence>MFRLEAVDENVIGNPHKYIIETGGHIWFAEHPTLGIVGTCALMKKQTGVFELTKMGVASEARGMNVGSLLLQHVLTRAPAIAFNCLFLLTNKKCEAAIHLYEKYGFVHCKDIMQRYGSAYERCDVAMRYQK</sequence>
<evidence type="ECO:0000259" key="2">
    <source>
        <dbReference type="PROSITE" id="PS51186"/>
    </source>
</evidence>
<accession>A0A7X5RKM7</accession>
<dbReference type="EMBL" id="JAAAWN010000006">
    <property type="protein sequence ID" value="NDV90809.1"/>
    <property type="molecule type" value="Genomic_DNA"/>
</dbReference>
<organism evidence="3 4">
    <name type="scientific">Alteromonas profundi</name>
    <dbReference type="NCBI Taxonomy" id="2696062"/>
    <lineage>
        <taxon>Bacteria</taxon>
        <taxon>Pseudomonadati</taxon>
        <taxon>Pseudomonadota</taxon>
        <taxon>Gammaproteobacteria</taxon>
        <taxon>Alteromonadales</taxon>
        <taxon>Alteromonadaceae</taxon>
        <taxon>Alteromonas/Salinimonas group</taxon>
        <taxon>Alteromonas</taxon>
    </lineage>
</organism>
<keyword evidence="4" id="KW-1185">Reference proteome</keyword>
<dbReference type="CDD" id="cd04301">
    <property type="entry name" value="NAT_SF"/>
    <property type="match status" value="1"/>
</dbReference>
<evidence type="ECO:0000256" key="1">
    <source>
        <dbReference type="ARBA" id="ARBA00022679"/>
    </source>
</evidence>
<dbReference type="PROSITE" id="PS51186">
    <property type="entry name" value="GNAT"/>
    <property type="match status" value="1"/>
</dbReference>
<keyword evidence="1 3" id="KW-0808">Transferase</keyword>
<evidence type="ECO:0000313" key="3">
    <source>
        <dbReference type="EMBL" id="NDV90809.1"/>
    </source>
</evidence>
<dbReference type="PANTHER" id="PTHR13947:SF37">
    <property type="entry name" value="LD18367P"/>
    <property type="match status" value="1"/>
</dbReference>
<protein>
    <submittedName>
        <fullName evidence="3">GNAT family N-acetyltransferase</fullName>
    </submittedName>
</protein>
<dbReference type="PANTHER" id="PTHR13947">
    <property type="entry name" value="GNAT FAMILY N-ACETYLTRANSFERASE"/>
    <property type="match status" value="1"/>
</dbReference>
<gene>
    <name evidence="3" type="ORF">GTH32_06295</name>
</gene>
<reference evidence="3 4" key="1">
    <citation type="submission" date="2020-01" db="EMBL/GenBank/DDBJ databases">
        <authorList>
            <person name="Chen J."/>
            <person name="Zhu S."/>
            <person name="Yang J."/>
        </authorList>
    </citation>
    <scope>NUCLEOTIDE SEQUENCE [LARGE SCALE GENOMIC DNA]</scope>
    <source>
        <strain evidence="3 4">345S023</strain>
    </source>
</reference>
<comment type="caution">
    <text evidence="3">The sequence shown here is derived from an EMBL/GenBank/DDBJ whole genome shotgun (WGS) entry which is preliminary data.</text>
</comment>
<dbReference type="SUPFAM" id="SSF55729">
    <property type="entry name" value="Acyl-CoA N-acyltransferases (Nat)"/>
    <property type="match status" value="1"/>
</dbReference>
<dbReference type="InterPro" id="IPR050769">
    <property type="entry name" value="NAT_camello-type"/>
</dbReference>
<evidence type="ECO:0000313" key="4">
    <source>
        <dbReference type="Proteomes" id="UP000470213"/>
    </source>
</evidence>
<name>A0A7X5RKM7_9ALTE</name>
<dbReference type="AlphaFoldDB" id="A0A7X5RKM7"/>
<dbReference type="Proteomes" id="UP000470213">
    <property type="component" value="Unassembled WGS sequence"/>
</dbReference>
<feature type="domain" description="N-acetyltransferase" evidence="2">
    <location>
        <begin position="1"/>
        <end position="131"/>
    </location>
</feature>
<dbReference type="Gene3D" id="3.40.630.30">
    <property type="match status" value="1"/>
</dbReference>
<dbReference type="Pfam" id="PF13508">
    <property type="entry name" value="Acetyltransf_7"/>
    <property type="match status" value="1"/>
</dbReference>
<dbReference type="GO" id="GO:0008080">
    <property type="term" value="F:N-acetyltransferase activity"/>
    <property type="evidence" value="ECO:0007669"/>
    <property type="project" value="InterPro"/>
</dbReference>